<comment type="caution">
    <text evidence="8">The sequence shown here is derived from an EMBL/GenBank/DDBJ whole genome shotgun (WGS) entry which is preliminary data.</text>
</comment>
<dbReference type="InterPro" id="IPR020846">
    <property type="entry name" value="MFS_dom"/>
</dbReference>
<dbReference type="PANTHER" id="PTHR42718:SF9">
    <property type="entry name" value="MAJOR FACILITATOR SUPERFAMILY MULTIDRUG TRANSPORTER MFSC"/>
    <property type="match status" value="1"/>
</dbReference>
<evidence type="ECO:0000256" key="6">
    <source>
        <dbReference type="SAM" id="Phobius"/>
    </source>
</evidence>
<feature type="domain" description="Major facilitator superfamily (MFS) profile" evidence="7">
    <location>
        <begin position="1"/>
        <end position="508"/>
    </location>
</feature>
<feature type="transmembrane region" description="Helical" evidence="6">
    <location>
        <begin position="266"/>
        <end position="290"/>
    </location>
</feature>
<comment type="subcellular location">
    <subcellularLocation>
        <location evidence="1">Membrane</location>
        <topology evidence="1">Multi-pass membrane protein</topology>
    </subcellularLocation>
</comment>
<keyword evidence="2" id="KW-0813">Transport</keyword>
<dbReference type="AlphaFoldDB" id="A0A060QEY7"/>
<dbReference type="GO" id="GO:0016020">
    <property type="term" value="C:membrane"/>
    <property type="evidence" value="ECO:0007669"/>
    <property type="project" value="UniProtKB-SubCell"/>
</dbReference>
<feature type="transmembrane region" description="Helical" evidence="6">
    <location>
        <begin position="197"/>
        <end position="218"/>
    </location>
</feature>
<dbReference type="Pfam" id="PF07690">
    <property type="entry name" value="MFS_1"/>
    <property type="match status" value="1"/>
</dbReference>
<feature type="transmembrane region" description="Helical" evidence="6">
    <location>
        <begin position="101"/>
        <end position="123"/>
    </location>
</feature>
<dbReference type="RefSeq" id="WP_023977313.1">
    <property type="nucleotide sequence ID" value="NZ_CBLX010000009.1"/>
</dbReference>
<evidence type="ECO:0000256" key="2">
    <source>
        <dbReference type="ARBA" id="ARBA00022448"/>
    </source>
</evidence>
<sequence>MTKQGRSYFGLAGVIVLAMTTELNEQVSSQSLPDILGGLGISHDPGTWFNSLYLSAEVMGMSLAPWMALTFGVRRFAVVVAMIASLSAACIPFNHNLTLLYGLRLVEGLAGGFAVPLLLLVALRVLAPPVRLYGLAAYSLTATFFPNLSTALAGLWTDLVDWRFVFWQAVPFGSLAISLIWYGIAPEEPNYKRFRNFDWKGALLILFGFGALSTMLQQGDRLDWFNSPAICVMALVAVVCIPLLVINEWEQHTPLFRIQLLGRRNFAYGATTLLIFLVVSLASSTLPATFLQEVAGYRPEQIYPVTLEIACIQLVMLPLMAVVLNSKAVDSRVVSLLGMCLICMACIGDSFLTVGWNRNEFYLWQIFMGAGEAMIVMPLLMMSTNSLVPAEGPFASAMVNTPRAVSQAIGVWMLQLIHRWRGGLHSNRITDRIGLDRYRTFQANAIPLQRPAPLLPDGTPRSPDALPTFKYQLAHQTTVLELSDAYLIIAGITVFLMAWVILLPQRTYPPRLMFVKKKS</sequence>
<evidence type="ECO:0000313" key="9">
    <source>
        <dbReference type="Proteomes" id="UP000027583"/>
    </source>
</evidence>
<dbReference type="Proteomes" id="UP000027583">
    <property type="component" value="Unassembled WGS sequence"/>
</dbReference>
<dbReference type="SUPFAM" id="SSF103473">
    <property type="entry name" value="MFS general substrate transporter"/>
    <property type="match status" value="1"/>
</dbReference>
<feature type="transmembrane region" description="Helical" evidence="6">
    <location>
        <begin position="76"/>
        <end position="95"/>
    </location>
</feature>
<dbReference type="Gene3D" id="1.20.1250.20">
    <property type="entry name" value="MFS general substrate transporter like domains"/>
    <property type="match status" value="1"/>
</dbReference>
<feature type="transmembrane region" description="Helical" evidence="6">
    <location>
        <begin position="224"/>
        <end position="246"/>
    </location>
</feature>
<dbReference type="PANTHER" id="PTHR42718">
    <property type="entry name" value="MAJOR FACILITATOR SUPERFAMILY MULTIDRUG TRANSPORTER MFSC"/>
    <property type="match status" value="1"/>
</dbReference>
<reference evidence="8 9" key="2">
    <citation type="journal article" date="2014" name="PLoS ONE">
        <title>Evolution of mitochondria reconstructed from the energy metabolism of living bacteria.</title>
        <authorList>
            <person name="Degli Esposti M."/>
            <person name="Chouaia B."/>
            <person name="Comandatore F."/>
            <person name="Crotti E."/>
            <person name="Sassera D."/>
            <person name="Lievens P.M."/>
            <person name="Daffonchio D."/>
            <person name="Bandi C."/>
        </authorList>
    </citation>
    <scope>NUCLEOTIDE SEQUENCE [LARGE SCALE GENOMIC DNA]</scope>
    <source>
        <strain evidence="8 9">SF2.1</strain>
    </source>
</reference>
<feature type="transmembrane region" description="Helical" evidence="6">
    <location>
        <begin position="162"/>
        <end position="185"/>
    </location>
</feature>
<accession>A0A060QEY7</accession>
<dbReference type="PROSITE" id="PS50850">
    <property type="entry name" value="MFS"/>
    <property type="match status" value="1"/>
</dbReference>
<dbReference type="EMBL" id="CBLX010000009">
    <property type="protein sequence ID" value="CDG39500.1"/>
    <property type="molecule type" value="Genomic_DNA"/>
</dbReference>
<keyword evidence="5 6" id="KW-0472">Membrane</keyword>
<evidence type="ECO:0000256" key="5">
    <source>
        <dbReference type="ARBA" id="ARBA00023136"/>
    </source>
</evidence>
<feature type="transmembrane region" description="Helical" evidence="6">
    <location>
        <begin position="336"/>
        <end position="356"/>
    </location>
</feature>
<feature type="transmembrane region" description="Helical" evidence="6">
    <location>
        <begin position="362"/>
        <end position="381"/>
    </location>
</feature>
<evidence type="ECO:0000313" key="8">
    <source>
        <dbReference type="EMBL" id="CDG39500.1"/>
    </source>
</evidence>
<keyword evidence="3 6" id="KW-0812">Transmembrane</keyword>
<dbReference type="InterPro" id="IPR036259">
    <property type="entry name" value="MFS_trans_sf"/>
</dbReference>
<proteinExistence type="predicted"/>
<organism evidence="8 9">
    <name type="scientific">Asaia bogorensis</name>
    <dbReference type="NCBI Taxonomy" id="91915"/>
    <lineage>
        <taxon>Bacteria</taxon>
        <taxon>Pseudomonadati</taxon>
        <taxon>Pseudomonadota</taxon>
        <taxon>Alphaproteobacteria</taxon>
        <taxon>Acetobacterales</taxon>
        <taxon>Acetobacteraceae</taxon>
        <taxon>Asaia</taxon>
    </lineage>
</organism>
<feature type="transmembrane region" description="Helical" evidence="6">
    <location>
        <begin position="485"/>
        <end position="503"/>
    </location>
</feature>
<protein>
    <submittedName>
        <fullName evidence="8">Inner membrane component of tripartite multidrug resistance system</fullName>
    </submittedName>
</protein>
<evidence type="ECO:0000256" key="3">
    <source>
        <dbReference type="ARBA" id="ARBA00022692"/>
    </source>
</evidence>
<feature type="transmembrane region" description="Helical" evidence="6">
    <location>
        <begin position="302"/>
        <end position="324"/>
    </location>
</feature>
<keyword evidence="4 6" id="KW-1133">Transmembrane helix</keyword>
<gene>
    <name evidence="8" type="ORF">ASAP_1455</name>
</gene>
<evidence type="ECO:0000259" key="7">
    <source>
        <dbReference type="PROSITE" id="PS50850"/>
    </source>
</evidence>
<feature type="transmembrane region" description="Helical" evidence="6">
    <location>
        <begin position="135"/>
        <end position="156"/>
    </location>
</feature>
<evidence type="ECO:0000256" key="1">
    <source>
        <dbReference type="ARBA" id="ARBA00004141"/>
    </source>
</evidence>
<dbReference type="InterPro" id="IPR011701">
    <property type="entry name" value="MFS"/>
</dbReference>
<dbReference type="eggNOG" id="COG2814">
    <property type="taxonomic scope" value="Bacteria"/>
</dbReference>
<name>A0A060QEY7_9PROT</name>
<reference evidence="8 9" key="1">
    <citation type="journal article" date="2014" name="Genome Biol. Evol.">
        <title>Acetic acid bacteria genomes reveal functional traits for adaptation to life in insect guts.</title>
        <authorList>
            <person name="Chouaia B."/>
            <person name="Gaiarsa S."/>
            <person name="Crotti E."/>
            <person name="Comandatore F."/>
            <person name="Degli Esposti M."/>
            <person name="Ricci I."/>
            <person name="Alma A."/>
            <person name="Favia G."/>
            <person name="Bandi C."/>
            <person name="Daffonchio D."/>
        </authorList>
    </citation>
    <scope>NUCLEOTIDE SEQUENCE [LARGE SCALE GENOMIC DNA]</scope>
    <source>
        <strain evidence="8 9">SF2.1</strain>
    </source>
</reference>
<evidence type="ECO:0000256" key="4">
    <source>
        <dbReference type="ARBA" id="ARBA00022989"/>
    </source>
</evidence>
<dbReference type="GO" id="GO:0022857">
    <property type="term" value="F:transmembrane transporter activity"/>
    <property type="evidence" value="ECO:0007669"/>
    <property type="project" value="InterPro"/>
</dbReference>